<organism evidence="1 2">
    <name type="scientific">Panagrolaimus sp. JU765</name>
    <dbReference type="NCBI Taxonomy" id="591449"/>
    <lineage>
        <taxon>Eukaryota</taxon>
        <taxon>Metazoa</taxon>
        <taxon>Ecdysozoa</taxon>
        <taxon>Nematoda</taxon>
        <taxon>Chromadorea</taxon>
        <taxon>Rhabditida</taxon>
        <taxon>Tylenchina</taxon>
        <taxon>Panagrolaimomorpha</taxon>
        <taxon>Panagrolaimoidea</taxon>
        <taxon>Panagrolaimidae</taxon>
        <taxon>Panagrolaimus</taxon>
    </lineage>
</organism>
<reference evidence="2" key="1">
    <citation type="submission" date="2022-11" db="UniProtKB">
        <authorList>
            <consortium name="WormBaseParasite"/>
        </authorList>
    </citation>
    <scope>IDENTIFICATION</scope>
</reference>
<proteinExistence type="predicted"/>
<evidence type="ECO:0000313" key="1">
    <source>
        <dbReference type="Proteomes" id="UP000887576"/>
    </source>
</evidence>
<accession>A0AC34QBR6</accession>
<name>A0AC34QBR6_9BILA</name>
<protein>
    <submittedName>
        <fullName evidence="2">Uncharacterized protein</fullName>
    </submittedName>
</protein>
<dbReference type="WBParaSite" id="JU765_v2.g14927.t1">
    <property type="protein sequence ID" value="JU765_v2.g14927.t1"/>
    <property type="gene ID" value="JU765_v2.g14927"/>
</dbReference>
<dbReference type="Proteomes" id="UP000887576">
    <property type="component" value="Unplaced"/>
</dbReference>
<evidence type="ECO:0000313" key="2">
    <source>
        <dbReference type="WBParaSite" id="JU765_v2.g14927.t1"/>
    </source>
</evidence>
<sequence>MANKSLISMLFVISLIFSFNIVESAPTNSMTRIQEVLRTLMGSKPHLASRGKKFYRERPIWEPYSEYDPNI</sequence>